<feature type="compositionally biased region" description="Basic residues" evidence="8">
    <location>
        <begin position="542"/>
        <end position="553"/>
    </location>
</feature>
<organism evidence="10 11">
    <name type="scientific">Lentilactobacillus parafarraginis DSM 18390 = JCM 14109</name>
    <dbReference type="NCBI Taxonomy" id="1423786"/>
    <lineage>
        <taxon>Bacteria</taxon>
        <taxon>Bacillati</taxon>
        <taxon>Bacillota</taxon>
        <taxon>Bacilli</taxon>
        <taxon>Lactobacillales</taxon>
        <taxon>Lactobacillaceae</taxon>
        <taxon>Lentilactobacillus</taxon>
    </lineage>
</organism>
<evidence type="ECO:0000256" key="1">
    <source>
        <dbReference type="ARBA" id="ARBA00022722"/>
    </source>
</evidence>
<dbReference type="GO" id="GO:0016787">
    <property type="term" value="F:hydrolase activity"/>
    <property type="evidence" value="ECO:0007669"/>
    <property type="project" value="UniProtKB-KW"/>
</dbReference>
<keyword evidence="3 5" id="KW-0378">Hydrolase</keyword>
<keyword evidence="4 5" id="KW-0694">RNA-binding</keyword>
<dbReference type="PANTHER" id="PTHR35795">
    <property type="entry name" value="SLR1885 PROTEIN"/>
    <property type="match status" value="1"/>
</dbReference>
<evidence type="ECO:0000259" key="9">
    <source>
        <dbReference type="PROSITE" id="PS51831"/>
    </source>
</evidence>
<evidence type="ECO:0000313" key="10">
    <source>
        <dbReference type="EMBL" id="KRM42428.1"/>
    </source>
</evidence>
<reference evidence="10 11" key="1">
    <citation type="journal article" date="2015" name="Genome Announc.">
        <title>Expanding the biotechnology potential of lactobacilli through comparative genomics of 213 strains and associated genera.</title>
        <authorList>
            <person name="Sun Z."/>
            <person name="Harris H.M."/>
            <person name="McCann A."/>
            <person name="Guo C."/>
            <person name="Argimon S."/>
            <person name="Zhang W."/>
            <person name="Yang X."/>
            <person name="Jeffery I.B."/>
            <person name="Cooney J.C."/>
            <person name="Kagawa T.F."/>
            <person name="Liu W."/>
            <person name="Song Y."/>
            <person name="Salvetti E."/>
            <person name="Wrobel A."/>
            <person name="Rasinkangas P."/>
            <person name="Parkhill J."/>
            <person name="Rea M.C."/>
            <person name="O'Sullivan O."/>
            <person name="Ritari J."/>
            <person name="Douillard F.P."/>
            <person name="Paul Ross R."/>
            <person name="Yang R."/>
            <person name="Briner A.E."/>
            <person name="Felis G.E."/>
            <person name="de Vos W.M."/>
            <person name="Barrangou R."/>
            <person name="Klaenhammer T.R."/>
            <person name="Caufield P.W."/>
            <person name="Cui Y."/>
            <person name="Zhang H."/>
            <person name="O'Toole P.W."/>
        </authorList>
    </citation>
    <scope>NUCLEOTIDE SEQUENCE [LARGE SCALE GENOMIC DNA]</scope>
    <source>
        <strain evidence="10 11">DSM 18390</strain>
    </source>
</reference>
<dbReference type="GO" id="GO:0006402">
    <property type="term" value="P:mRNA catabolic process"/>
    <property type="evidence" value="ECO:0007669"/>
    <property type="project" value="UniProtKB-UniRule"/>
</dbReference>
<dbReference type="SUPFAM" id="SSF109604">
    <property type="entry name" value="HD-domain/PDEase-like"/>
    <property type="match status" value="1"/>
</dbReference>
<dbReference type="EC" id="3.1.-.-" evidence="5 6"/>
<dbReference type="SUPFAM" id="SSF54791">
    <property type="entry name" value="Eukaryotic type KH-domain (KH-domain type I)"/>
    <property type="match status" value="1"/>
</dbReference>
<dbReference type="Gene3D" id="1.10.3210.10">
    <property type="entry name" value="Hypothetical protein af1432"/>
    <property type="match status" value="1"/>
</dbReference>
<feature type="coiled-coil region" evidence="7">
    <location>
        <begin position="98"/>
        <end position="139"/>
    </location>
</feature>
<dbReference type="InterPro" id="IPR036612">
    <property type="entry name" value="KH_dom_type_1_sf"/>
</dbReference>
<keyword evidence="2 5" id="KW-0255">Endonuclease</keyword>
<feature type="region of interest" description="Disordered" evidence="8">
    <location>
        <begin position="524"/>
        <end position="553"/>
    </location>
</feature>
<dbReference type="NCBIfam" id="TIGR00277">
    <property type="entry name" value="HDIG"/>
    <property type="match status" value="1"/>
</dbReference>
<name>A0A0R1YTB5_9LACO</name>
<sequence length="553" mass="61676">MIYVIIAVIAVIAIIIGAFSGIQTQKRRYAQKIAQAHQEADKLLESARVKAQEASEKLTSEGDQQTADYKESIEEELDSYQADNATRQIRIDQRENGLKQTQARLDQIHEDLAKRNDELDQTNKTIQELRSQANQLAHDRLETLQKRGQLSTDEAKKQILDALTRDLNRERDVELRYQSDEAEVNAPKLAKIMAIDAIQRGPVDMPREHTEHTVQINDRSVKQKLVGREAQNIRYIESLTGTDLVFDPDESSMLHIVTADPIRREIAKTVLTNLVVSKQINTQSIEHQVDMAQTNVMDDIRKTGEKTVSSLHIGWMHPDLIKIVGRLKYRTSYGQNVLNHSVEVADIAGLLASELGLDVKLAKRAGLLHDIGKAIDREVDGTHVELGVKIAETYDEDPQVINSIASHHGDVDVTTPIAYLVAAGDSISGGRPGARSESVEEYVNRLKSLERIASSKPGVKESYAIQAGREIRIMVDPHQVNDEQNDEIANQVKDQIEEELTYPGKIKVTSIRDFKAFAFIGTDTKKAHHSAPNRSRSSNGGHAKHAKKAGNHA</sequence>
<dbReference type="InterPro" id="IPR017705">
    <property type="entry name" value="Ribonuclease_Y"/>
</dbReference>
<dbReference type="GO" id="GO:0003723">
    <property type="term" value="F:RNA binding"/>
    <property type="evidence" value="ECO:0007669"/>
    <property type="project" value="UniProtKB-UniRule"/>
</dbReference>
<dbReference type="Pfam" id="PF01966">
    <property type="entry name" value="HD"/>
    <property type="match status" value="1"/>
</dbReference>
<evidence type="ECO:0000256" key="8">
    <source>
        <dbReference type="SAM" id="MobiDB-lite"/>
    </source>
</evidence>
<dbReference type="CDD" id="cd00077">
    <property type="entry name" value="HDc"/>
    <property type="match status" value="1"/>
</dbReference>
<evidence type="ECO:0000256" key="7">
    <source>
        <dbReference type="SAM" id="Coils"/>
    </source>
</evidence>
<comment type="caution">
    <text evidence="10">The sequence shown here is derived from an EMBL/GenBank/DDBJ whole genome shotgun (WGS) entry which is preliminary data.</text>
</comment>
<keyword evidence="1 5" id="KW-0540">Nuclease</keyword>
<proteinExistence type="inferred from homology"/>
<dbReference type="InterPro" id="IPR051094">
    <property type="entry name" value="Diverse_Catalytic_Enzymes"/>
</dbReference>
<evidence type="ECO:0000256" key="2">
    <source>
        <dbReference type="ARBA" id="ARBA00022759"/>
    </source>
</evidence>
<dbReference type="NCBIfam" id="TIGR03319">
    <property type="entry name" value="RNase_Y"/>
    <property type="match status" value="1"/>
</dbReference>
<feature type="coiled-coil region" evidence="7">
    <location>
        <begin position="26"/>
        <end position="57"/>
    </location>
</feature>
<dbReference type="SMART" id="SM00471">
    <property type="entry name" value="HDc"/>
    <property type="match status" value="1"/>
</dbReference>
<dbReference type="PANTHER" id="PTHR35795:SF1">
    <property type="entry name" value="BIS(5'-NUCLEOSYL)-TETRAPHOSPHATASE, SYMMETRICAL"/>
    <property type="match status" value="1"/>
</dbReference>
<gene>
    <name evidence="5" type="primary">rny</name>
    <name evidence="10" type="ORF">FD47_GL001848</name>
</gene>
<dbReference type="InterPro" id="IPR022711">
    <property type="entry name" value="RNase_Y_N"/>
</dbReference>
<dbReference type="InterPro" id="IPR006674">
    <property type="entry name" value="HD_domain"/>
</dbReference>
<dbReference type="AlphaFoldDB" id="A0A0R1YTB5"/>
<dbReference type="PROSITE" id="PS51831">
    <property type="entry name" value="HD"/>
    <property type="match status" value="1"/>
</dbReference>
<dbReference type="GO" id="GO:0005886">
    <property type="term" value="C:plasma membrane"/>
    <property type="evidence" value="ECO:0007669"/>
    <property type="project" value="UniProtKB-UniRule"/>
</dbReference>
<evidence type="ECO:0000256" key="4">
    <source>
        <dbReference type="ARBA" id="ARBA00022884"/>
    </source>
</evidence>
<comment type="similarity">
    <text evidence="5">Belongs to the RNase Y family.</text>
</comment>
<protein>
    <recommendedName>
        <fullName evidence="5 6">Ribonuclease Y</fullName>
        <shortName evidence="5">RNase Y</shortName>
        <ecNumber evidence="5 6">3.1.-.-</ecNumber>
    </recommendedName>
</protein>
<evidence type="ECO:0000313" key="11">
    <source>
        <dbReference type="Proteomes" id="UP000051010"/>
    </source>
</evidence>
<dbReference type="GO" id="GO:0004521">
    <property type="term" value="F:RNA endonuclease activity"/>
    <property type="evidence" value="ECO:0007669"/>
    <property type="project" value="UniProtKB-UniRule"/>
</dbReference>
<comment type="function">
    <text evidence="5">Endoribonuclease that initiates mRNA decay.</text>
</comment>
<dbReference type="InterPro" id="IPR006675">
    <property type="entry name" value="HDIG_dom"/>
</dbReference>
<accession>A0A0R1YTB5</accession>
<dbReference type="PATRIC" id="fig|1423786.4.peg.1953"/>
<dbReference type="EMBL" id="AZFZ01000041">
    <property type="protein sequence ID" value="KRM42428.1"/>
    <property type="molecule type" value="Genomic_DNA"/>
</dbReference>
<dbReference type="Pfam" id="PF12072">
    <property type="entry name" value="RNase_Y_N"/>
    <property type="match status" value="1"/>
</dbReference>
<evidence type="ECO:0000256" key="5">
    <source>
        <dbReference type="HAMAP-Rule" id="MF_00335"/>
    </source>
</evidence>
<evidence type="ECO:0000256" key="6">
    <source>
        <dbReference type="NCBIfam" id="TIGR03319"/>
    </source>
</evidence>
<feature type="domain" description="HD" evidence="9">
    <location>
        <begin position="337"/>
        <end position="430"/>
    </location>
</feature>
<dbReference type="RefSeq" id="WP_082620241.1">
    <property type="nucleotide sequence ID" value="NZ_AZFZ01000041.1"/>
</dbReference>
<keyword evidence="7" id="KW-0175">Coiled coil</keyword>
<dbReference type="InterPro" id="IPR003607">
    <property type="entry name" value="HD/PDEase_dom"/>
</dbReference>
<dbReference type="HAMAP" id="MF_00335">
    <property type="entry name" value="RNase_Y"/>
    <property type="match status" value="1"/>
</dbReference>
<evidence type="ECO:0000256" key="3">
    <source>
        <dbReference type="ARBA" id="ARBA00022801"/>
    </source>
</evidence>
<dbReference type="Proteomes" id="UP000051010">
    <property type="component" value="Unassembled WGS sequence"/>
</dbReference>